<evidence type="ECO:0000259" key="4">
    <source>
        <dbReference type="PROSITE" id="PS50883"/>
    </source>
</evidence>
<dbReference type="PROSITE" id="PS50883">
    <property type="entry name" value="EAL"/>
    <property type="match status" value="1"/>
</dbReference>
<dbReference type="AlphaFoldDB" id="A0A429XCX9"/>
<feature type="transmembrane region" description="Helical" evidence="1">
    <location>
        <begin position="184"/>
        <end position="203"/>
    </location>
</feature>
<feature type="domain" description="PAC" evidence="3">
    <location>
        <begin position="317"/>
        <end position="367"/>
    </location>
</feature>
<dbReference type="SMART" id="SM00267">
    <property type="entry name" value="GGDEF"/>
    <property type="match status" value="1"/>
</dbReference>
<feature type="transmembrane region" description="Helical" evidence="1">
    <location>
        <begin position="67"/>
        <end position="86"/>
    </location>
</feature>
<dbReference type="Pfam" id="PF00563">
    <property type="entry name" value="EAL"/>
    <property type="match status" value="1"/>
</dbReference>
<feature type="transmembrane region" description="Helical" evidence="1">
    <location>
        <begin position="209"/>
        <end position="229"/>
    </location>
</feature>
<dbReference type="SUPFAM" id="SSF55785">
    <property type="entry name" value="PYP-like sensor domain (PAS domain)"/>
    <property type="match status" value="1"/>
</dbReference>
<keyword evidence="1" id="KW-1133">Transmembrane helix</keyword>
<evidence type="ECO:0000259" key="3">
    <source>
        <dbReference type="PROSITE" id="PS50113"/>
    </source>
</evidence>
<dbReference type="FunFam" id="3.20.20.450:FF:000001">
    <property type="entry name" value="Cyclic di-GMP phosphodiesterase yahA"/>
    <property type="match status" value="1"/>
</dbReference>
<comment type="caution">
    <text evidence="6">The sequence shown here is derived from an EMBL/GenBank/DDBJ whole genome shotgun (WGS) entry which is preliminary data.</text>
</comment>
<dbReference type="Pfam" id="PF13426">
    <property type="entry name" value="PAS_9"/>
    <property type="match status" value="1"/>
</dbReference>
<evidence type="ECO:0000259" key="5">
    <source>
        <dbReference type="PROSITE" id="PS50887"/>
    </source>
</evidence>
<organism evidence="6 7">
    <name type="scientific">Siminovitchia terrae</name>
    <name type="common">Bacillus terrae</name>
    <dbReference type="NCBI Taxonomy" id="1914933"/>
    <lineage>
        <taxon>Bacteria</taxon>
        <taxon>Bacillati</taxon>
        <taxon>Bacillota</taxon>
        <taxon>Bacilli</taxon>
        <taxon>Bacillales</taxon>
        <taxon>Bacillaceae</taxon>
        <taxon>Siminovitchia</taxon>
    </lineage>
</organism>
<reference evidence="6 7" key="1">
    <citation type="submission" date="2018-12" db="EMBL/GenBank/DDBJ databases">
        <authorList>
            <person name="Sun L."/>
            <person name="Chen Z."/>
        </authorList>
    </citation>
    <scope>NUCLEOTIDE SEQUENCE [LARGE SCALE GENOMIC DNA]</scope>
    <source>
        <strain evidence="6 7">LMG 29736</strain>
    </source>
</reference>
<dbReference type="SUPFAM" id="SSF141868">
    <property type="entry name" value="EAL domain-like"/>
    <property type="match status" value="1"/>
</dbReference>
<dbReference type="PROSITE" id="PS50887">
    <property type="entry name" value="GGDEF"/>
    <property type="match status" value="1"/>
</dbReference>
<feature type="transmembrane region" description="Helical" evidence="1">
    <location>
        <begin position="152"/>
        <end position="172"/>
    </location>
</feature>
<accession>A0A429XCX9</accession>
<dbReference type="InterPro" id="IPR052155">
    <property type="entry name" value="Biofilm_reg_signaling"/>
</dbReference>
<keyword evidence="1" id="KW-0472">Membrane</keyword>
<dbReference type="SUPFAM" id="SSF55073">
    <property type="entry name" value="Nucleotide cyclase"/>
    <property type="match status" value="1"/>
</dbReference>
<dbReference type="Pfam" id="PF00990">
    <property type="entry name" value="GGDEF"/>
    <property type="match status" value="1"/>
</dbReference>
<dbReference type="InterPro" id="IPR000014">
    <property type="entry name" value="PAS"/>
</dbReference>
<evidence type="ECO:0000256" key="1">
    <source>
        <dbReference type="SAM" id="Phobius"/>
    </source>
</evidence>
<evidence type="ECO:0000313" key="7">
    <source>
        <dbReference type="Proteomes" id="UP000287296"/>
    </source>
</evidence>
<dbReference type="PROSITE" id="PS50113">
    <property type="entry name" value="PAC"/>
    <property type="match status" value="1"/>
</dbReference>
<dbReference type="InterPro" id="IPR000700">
    <property type="entry name" value="PAS-assoc_C"/>
</dbReference>
<feature type="domain" description="EAL" evidence="4">
    <location>
        <begin position="543"/>
        <end position="797"/>
    </location>
</feature>
<evidence type="ECO:0000313" key="6">
    <source>
        <dbReference type="EMBL" id="RST61315.1"/>
    </source>
</evidence>
<proteinExistence type="predicted"/>
<dbReference type="InterPro" id="IPR035965">
    <property type="entry name" value="PAS-like_dom_sf"/>
</dbReference>
<dbReference type="Gene3D" id="3.30.450.20">
    <property type="entry name" value="PAS domain"/>
    <property type="match status" value="1"/>
</dbReference>
<dbReference type="InterPro" id="IPR001633">
    <property type="entry name" value="EAL_dom"/>
</dbReference>
<evidence type="ECO:0000259" key="2">
    <source>
        <dbReference type="PROSITE" id="PS50112"/>
    </source>
</evidence>
<dbReference type="PANTHER" id="PTHR44757:SF2">
    <property type="entry name" value="BIOFILM ARCHITECTURE MAINTENANCE PROTEIN MBAA"/>
    <property type="match status" value="1"/>
</dbReference>
<dbReference type="PROSITE" id="PS50112">
    <property type="entry name" value="PAS"/>
    <property type="match status" value="1"/>
</dbReference>
<keyword evidence="1" id="KW-0812">Transmembrane</keyword>
<dbReference type="NCBIfam" id="TIGR00254">
    <property type="entry name" value="GGDEF"/>
    <property type="match status" value="1"/>
</dbReference>
<feature type="domain" description="PAS" evidence="2">
    <location>
        <begin position="244"/>
        <end position="290"/>
    </location>
</feature>
<dbReference type="InterPro" id="IPR035919">
    <property type="entry name" value="EAL_sf"/>
</dbReference>
<dbReference type="CDD" id="cd01948">
    <property type="entry name" value="EAL"/>
    <property type="match status" value="1"/>
</dbReference>
<dbReference type="InterPro" id="IPR000160">
    <property type="entry name" value="GGDEF_dom"/>
</dbReference>
<feature type="transmembrane region" description="Helical" evidence="1">
    <location>
        <begin position="106"/>
        <end position="123"/>
    </location>
</feature>
<dbReference type="NCBIfam" id="TIGR00229">
    <property type="entry name" value="sensory_box"/>
    <property type="match status" value="1"/>
</dbReference>
<feature type="transmembrane region" description="Helical" evidence="1">
    <location>
        <begin position="6"/>
        <end position="24"/>
    </location>
</feature>
<gene>
    <name evidence="6" type="ORF">D5F11_000025</name>
</gene>
<dbReference type="InterPro" id="IPR029787">
    <property type="entry name" value="Nucleotide_cyclase"/>
</dbReference>
<dbReference type="OrthoDB" id="9759607at2"/>
<dbReference type="Gene3D" id="3.20.20.450">
    <property type="entry name" value="EAL domain"/>
    <property type="match status" value="1"/>
</dbReference>
<protein>
    <submittedName>
        <fullName evidence="6">EAL domain-containing protein</fullName>
    </submittedName>
</protein>
<name>A0A429XCX9_SIMTE</name>
<dbReference type="EMBL" id="QYTW02000001">
    <property type="protein sequence ID" value="RST61315.1"/>
    <property type="molecule type" value="Genomic_DNA"/>
</dbReference>
<sequence>MNLLISTLIAVIPLLIGFLLLKILKEKKLSRILFLFLFFASIWQFDVTVLYAYTFLSKETIDFLFRLLRIGSIMLSPALFHFAYSIEKELVTDDLGGGWKLFVNKYVVFLFYVWSFIVYLMGWSKKGIEEIILIETGSHAGFYFPIYGTHSWAFHSNVALFVVSIVACVMLILKMKNDEYKSFLFYFIIAITMGYAFGMLNIIPETRLYPSGFAVGFFAISIFILSLRLHVQVVNKMNKALDNQRSFLQKLIDVNPNYIYAIKQDGTYALANKAFADLHGFNSHDMIGKTEEDISKLEKRSSDLLAKEESKTSNELVAHEEEIQDQYGNKKWLKTFRIPIRTIDDNLVLGVSTDITELKEQEEKIKNLAYHDSLTQLPNRRLFDEDLCQAIKAAKKQNNQMALFYMDLDGFKNINDTLGHDIGDLLLIEISYLLQLVINKCDRDVRVYRIGGDEFTFIFQNCSIQSVSKLANDVLDLFKQSILVEKYSLFITPSIGISLYPENGGHAVQLMKYADAAMYSVKEKTKNGFEFYTPEINQNLQRKVTLQKQLRMALENNEFELNFQPQLDLEHERISGVEALVRWNNKEFGYIPPSEFIPLAEETNLILPLGKWIMREACRQNKKWQEQGFPPLTIAVNVSMKQFNEYNFVESVSQILSETKLNPQYLELEITEGIAIMDHSITIKKLHALKNLGVKISIDDFGTGYSSFGYLQKYPINILKIDKSFISGIATNKENAAIVQCILSLAQHLNLKVVAEGVETKADLEFLLGTTCKYAQGYYVGYPMTTEKFERKLLSLKQSLSGGI</sequence>
<dbReference type="CDD" id="cd01949">
    <property type="entry name" value="GGDEF"/>
    <property type="match status" value="1"/>
</dbReference>
<dbReference type="PANTHER" id="PTHR44757">
    <property type="entry name" value="DIGUANYLATE CYCLASE DGCP"/>
    <property type="match status" value="1"/>
</dbReference>
<dbReference type="RefSeq" id="WP_120115098.1">
    <property type="nucleotide sequence ID" value="NZ_QYTW02000001.1"/>
</dbReference>
<dbReference type="Gene3D" id="3.30.70.270">
    <property type="match status" value="1"/>
</dbReference>
<dbReference type="SMART" id="SM00052">
    <property type="entry name" value="EAL"/>
    <property type="match status" value="1"/>
</dbReference>
<dbReference type="InterPro" id="IPR043128">
    <property type="entry name" value="Rev_trsase/Diguanyl_cyclase"/>
</dbReference>
<dbReference type="Proteomes" id="UP000287296">
    <property type="component" value="Unassembled WGS sequence"/>
</dbReference>
<feature type="transmembrane region" description="Helical" evidence="1">
    <location>
        <begin position="33"/>
        <end position="55"/>
    </location>
</feature>
<feature type="domain" description="GGDEF" evidence="5">
    <location>
        <begin position="399"/>
        <end position="534"/>
    </location>
</feature>